<evidence type="ECO:0000313" key="3">
    <source>
        <dbReference type="EMBL" id="KAF8784050.1"/>
    </source>
</evidence>
<feature type="domain" description="Baculoviridae p74 N-terminal" evidence="2">
    <location>
        <begin position="8"/>
        <end position="232"/>
    </location>
</feature>
<proteinExistence type="predicted"/>
<sequence>MYGHISKLELDHALRYAEEATKVFLFDWSKTNFPDIFEHAKIEIRPATSKDYYIPSSIADKCIVVTETSFDEKACLLLACFPFKENLQKCEKSDRVQWVPLGQQHILACQPACFTSQTTVDAEWRNGKCVQVNPFKKMFAMLPERHLGLKSKQPFQDGLDFEEGKLKLNRKYCEAFGLSFVRGNCQPHEGQDFLEILFGKTIYRKILTKNVNVSKPSKPASVPDAFNNLPKKQNQPTDDLTVPDISEPKSDSVSNLAAEIAKELAADIGMDISLSILERLLKKQGPKLLKKATSKLVIKSVLIHSIVRISTSMAIASLKAMGKMVGGFTSLLAIYDLVAMVLDVMDPYNYDKVLDLKKLKDIDHQLDLQYYSREDNFDKEVTPEFLWDIVYSSNLES</sequence>
<evidence type="ECO:0000313" key="4">
    <source>
        <dbReference type="Proteomes" id="UP000807504"/>
    </source>
</evidence>
<dbReference type="AlphaFoldDB" id="A0A8T0F3P7"/>
<dbReference type="Pfam" id="PF04583">
    <property type="entry name" value="Baculo_p74"/>
    <property type="match status" value="1"/>
</dbReference>
<reference evidence="3" key="1">
    <citation type="journal article" date="2020" name="bioRxiv">
        <title>Chromosome-level reference genome of the European wasp spider Argiope bruennichi: a resource for studies on range expansion and evolutionary adaptation.</title>
        <authorList>
            <person name="Sheffer M.M."/>
            <person name="Hoppe A."/>
            <person name="Krehenwinkel H."/>
            <person name="Uhl G."/>
            <person name="Kuss A.W."/>
            <person name="Jensen L."/>
            <person name="Jensen C."/>
            <person name="Gillespie R.G."/>
            <person name="Hoff K.J."/>
            <person name="Prost S."/>
        </authorList>
    </citation>
    <scope>NUCLEOTIDE SEQUENCE</scope>
</reference>
<protein>
    <submittedName>
        <fullName evidence="3">Per os infectivity factor 0 like protein</fullName>
    </submittedName>
</protein>
<reference evidence="3" key="2">
    <citation type="submission" date="2020-06" db="EMBL/GenBank/DDBJ databases">
        <authorList>
            <person name="Sheffer M."/>
        </authorList>
    </citation>
    <scope>NUCLEOTIDE SEQUENCE</scope>
</reference>
<dbReference type="Proteomes" id="UP000807504">
    <property type="component" value="Unassembled WGS sequence"/>
</dbReference>
<accession>A0A8T0F3P7</accession>
<comment type="caution">
    <text evidence="3">The sequence shown here is derived from an EMBL/GenBank/DDBJ whole genome shotgun (WGS) entry which is preliminary data.</text>
</comment>
<dbReference type="InterPro" id="IPR013613">
    <property type="entry name" value="Baculo_p74_N"/>
</dbReference>
<evidence type="ECO:0000256" key="1">
    <source>
        <dbReference type="SAM" id="MobiDB-lite"/>
    </source>
</evidence>
<keyword evidence="4" id="KW-1185">Reference proteome</keyword>
<evidence type="ECO:0000259" key="2">
    <source>
        <dbReference type="Pfam" id="PF08404"/>
    </source>
</evidence>
<organism evidence="3 4">
    <name type="scientific">Argiope bruennichi</name>
    <name type="common">Wasp spider</name>
    <name type="synonym">Aranea bruennichi</name>
    <dbReference type="NCBI Taxonomy" id="94029"/>
    <lineage>
        <taxon>Eukaryota</taxon>
        <taxon>Metazoa</taxon>
        <taxon>Ecdysozoa</taxon>
        <taxon>Arthropoda</taxon>
        <taxon>Chelicerata</taxon>
        <taxon>Arachnida</taxon>
        <taxon>Araneae</taxon>
        <taxon>Araneomorphae</taxon>
        <taxon>Entelegynae</taxon>
        <taxon>Araneoidea</taxon>
        <taxon>Araneidae</taxon>
        <taxon>Argiope</taxon>
    </lineage>
</organism>
<dbReference type="GO" id="GO:0019058">
    <property type="term" value="P:viral life cycle"/>
    <property type="evidence" value="ECO:0007669"/>
    <property type="project" value="InterPro"/>
</dbReference>
<dbReference type="Pfam" id="PF08404">
    <property type="entry name" value="Baculo_p74_N"/>
    <property type="match status" value="1"/>
</dbReference>
<name>A0A8T0F3P7_ARGBR</name>
<gene>
    <name evidence="3" type="ORF">HNY73_011717</name>
</gene>
<feature type="non-terminal residue" evidence="3">
    <location>
        <position position="397"/>
    </location>
</feature>
<feature type="region of interest" description="Disordered" evidence="1">
    <location>
        <begin position="215"/>
        <end position="248"/>
    </location>
</feature>
<dbReference type="EMBL" id="JABXBU010001537">
    <property type="protein sequence ID" value="KAF8784050.1"/>
    <property type="molecule type" value="Genomic_DNA"/>
</dbReference>
<dbReference type="InterPro" id="IPR007663">
    <property type="entry name" value="Baculo_p74"/>
</dbReference>